<dbReference type="AlphaFoldDB" id="A0A6J7KXL4"/>
<name>A0A6J7KXL4_9ZZZZ</name>
<gene>
    <name evidence="4" type="ORF">UFOPK3564_04022</name>
</gene>
<accession>A0A6J7KXL4</accession>
<dbReference type="GO" id="GO:0046872">
    <property type="term" value="F:metal ion binding"/>
    <property type="evidence" value="ECO:0007669"/>
    <property type="project" value="UniProtKB-KW"/>
</dbReference>
<reference evidence="4" key="1">
    <citation type="submission" date="2020-05" db="EMBL/GenBank/DDBJ databases">
        <authorList>
            <person name="Chiriac C."/>
            <person name="Salcher M."/>
            <person name="Ghai R."/>
            <person name="Kavagutti S V."/>
        </authorList>
    </citation>
    <scope>NUCLEOTIDE SEQUENCE</scope>
</reference>
<dbReference type="Pfam" id="PF13023">
    <property type="entry name" value="HD_3"/>
    <property type="match status" value="1"/>
</dbReference>
<feature type="domain" description="HD" evidence="3">
    <location>
        <begin position="34"/>
        <end position="194"/>
    </location>
</feature>
<dbReference type="SUPFAM" id="SSF109604">
    <property type="entry name" value="HD-domain/PDEase-like"/>
    <property type="match status" value="1"/>
</dbReference>
<keyword evidence="1" id="KW-0479">Metal-binding</keyword>
<evidence type="ECO:0000256" key="1">
    <source>
        <dbReference type="ARBA" id="ARBA00022723"/>
    </source>
</evidence>
<dbReference type="PANTHER" id="PTHR11845:SF13">
    <property type="entry name" value="5'-DEOXYNUCLEOTIDASE HDDC2"/>
    <property type="match status" value="1"/>
</dbReference>
<dbReference type="GO" id="GO:0002953">
    <property type="term" value="F:5'-deoxynucleotidase activity"/>
    <property type="evidence" value="ECO:0007669"/>
    <property type="project" value="InterPro"/>
</dbReference>
<dbReference type="Gene3D" id="1.10.3210.10">
    <property type="entry name" value="Hypothetical protein af1432"/>
    <property type="match status" value="1"/>
</dbReference>
<dbReference type="PANTHER" id="PTHR11845">
    <property type="entry name" value="5'-DEOXYNUCLEOTIDASE HDDC2"/>
    <property type="match status" value="1"/>
</dbReference>
<dbReference type="InterPro" id="IPR039356">
    <property type="entry name" value="YfbR/HDDC2"/>
</dbReference>
<evidence type="ECO:0000259" key="3">
    <source>
        <dbReference type="Pfam" id="PF13023"/>
    </source>
</evidence>
<proteinExistence type="predicted"/>
<sequence>MPAPEPEPLLIAGNPFPGVIAGDLLRQLTFVVEVDRMKAVLRQSHVAAVDRPENDAEHSWHLALMAIVLAEHAAEPVDRARVVELLVLHDLVEVYAGDVPLHDDAAMVGQAEREVAAADRLYALLPAEQGARLRAAWEEFEAHVTPEARFARAMDRFQPLLLAWMTRQEADPEITAAGVRERLRIIEDGSPTLWAAAQALIDESERRGYLG</sequence>
<evidence type="ECO:0000256" key="2">
    <source>
        <dbReference type="ARBA" id="ARBA00022801"/>
    </source>
</evidence>
<dbReference type="InterPro" id="IPR006674">
    <property type="entry name" value="HD_domain"/>
</dbReference>
<dbReference type="GO" id="GO:0005737">
    <property type="term" value="C:cytoplasm"/>
    <property type="evidence" value="ECO:0007669"/>
    <property type="project" value="TreeGrafter"/>
</dbReference>
<dbReference type="EMBL" id="CAFBMK010000476">
    <property type="protein sequence ID" value="CAB4960355.1"/>
    <property type="molecule type" value="Genomic_DNA"/>
</dbReference>
<protein>
    <submittedName>
        <fullName evidence="4">Unannotated protein</fullName>
    </submittedName>
</protein>
<evidence type="ECO:0000313" key="4">
    <source>
        <dbReference type="EMBL" id="CAB4960355.1"/>
    </source>
</evidence>
<keyword evidence="2" id="KW-0378">Hydrolase</keyword>
<organism evidence="4">
    <name type="scientific">freshwater metagenome</name>
    <dbReference type="NCBI Taxonomy" id="449393"/>
    <lineage>
        <taxon>unclassified sequences</taxon>
        <taxon>metagenomes</taxon>
        <taxon>ecological metagenomes</taxon>
    </lineage>
</organism>